<reference evidence="1 2" key="1">
    <citation type="submission" date="2020-02" db="EMBL/GenBank/DDBJ databases">
        <authorList>
            <person name="Ma Q."/>
            <person name="Huang Y."/>
            <person name="Song X."/>
            <person name="Pei D."/>
        </authorList>
    </citation>
    <scope>NUCLEOTIDE SEQUENCE [LARGE SCALE GENOMIC DNA]</scope>
    <source>
        <strain evidence="1">Sxm20200214</strain>
        <tissue evidence="1">Leaf</tissue>
    </source>
</reference>
<accession>A0A8X7QXG9</accession>
<name>A0A8X7QXG9_BRACI</name>
<dbReference type="Proteomes" id="UP000886595">
    <property type="component" value="Unassembled WGS sequence"/>
</dbReference>
<sequence length="117" mass="13561">MISTTQTISKSNFFLATHPRMANSFIILAELKNRDQSLQGHPLDHSNFCYHLLATFDFKILVSCSLFFCCGIVLEDQRIDLLVLKTFAFNFLRRKMTCLKYVISDATEIVPTRLYRC</sequence>
<protein>
    <submittedName>
        <fullName evidence="1">Uncharacterized protein</fullName>
    </submittedName>
</protein>
<gene>
    <name evidence="1" type="ORF">Bca52824_058243</name>
</gene>
<comment type="caution">
    <text evidence="1">The sequence shown here is derived from an EMBL/GenBank/DDBJ whole genome shotgun (WGS) entry which is preliminary data.</text>
</comment>
<evidence type="ECO:0000313" key="2">
    <source>
        <dbReference type="Proteomes" id="UP000886595"/>
    </source>
</evidence>
<proteinExistence type="predicted"/>
<organism evidence="1 2">
    <name type="scientific">Brassica carinata</name>
    <name type="common">Ethiopian mustard</name>
    <name type="synonym">Abyssinian cabbage</name>
    <dbReference type="NCBI Taxonomy" id="52824"/>
    <lineage>
        <taxon>Eukaryota</taxon>
        <taxon>Viridiplantae</taxon>
        <taxon>Streptophyta</taxon>
        <taxon>Embryophyta</taxon>
        <taxon>Tracheophyta</taxon>
        <taxon>Spermatophyta</taxon>
        <taxon>Magnoliopsida</taxon>
        <taxon>eudicotyledons</taxon>
        <taxon>Gunneridae</taxon>
        <taxon>Pentapetalae</taxon>
        <taxon>rosids</taxon>
        <taxon>malvids</taxon>
        <taxon>Brassicales</taxon>
        <taxon>Brassicaceae</taxon>
        <taxon>Brassiceae</taxon>
        <taxon>Brassica</taxon>
    </lineage>
</organism>
<dbReference type="EMBL" id="JAAMPC010000012">
    <property type="protein sequence ID" value="KAG2275688.1"/>
    <property type="molecule type" value="Genomic_DNA"/>
</dbReference>
<keyword evidence="2" id="KW-1185">Reference proteome</keyword>
<dbReference type="AlphaFoldDB" id="A0A8X7QXG9"/>
<dbReference type="OrthoDB" id="10510978at2759"/>
<evidence type="ECO:0000313" key="1">
    <source>
        <dbReference type="EMBL" id="KAG2275688.1"/>
    </source>
</evidence>